<protein>
    <recommendedName>
        <fullName evidence="2">Glycosyl transferase</fullName>
    </recommendedName>
</protein>
<dbReference type="Gene3D" id="3.40.50.2000">
    <property type="entry name" value="Glycogen Phosphorylase B"/>
    <property type="match status" value="2"/>
</dbReference>
<dbReference type="PANTHER" id="PTHR45947:SF3">
    <property type="entry name" value="SULFOQUINOVOSYL TRANSFERASE SQD2"/>
    <property type="match status" value="1"/>
</dbReference>
<dbReference type="SUPFAM" id="SSF53756">
    <property type="entry name" value="UDP-Glycosyltransferase/glycogen phosphorylase"/>
    <property type="match status" value="1"/>
</dbReference>
<name>A0A075HYK6_9EURY</name>
<dbReference type="GO" id="GO:0016757">
    <property type="term" value="F:glycosyltransferase activity"/>
    <property type="evidence" value="ECO:0007669"/>
    <property type="project" value="TreeGrafter"/>
</dbReference>
<accession>A0A075HYK6</accession>
<proteinExistence type="predicted"/>
<organism evidence="1">
    <name type="scientific">uncultured marine group II/III euryarchaeote KM3_84_G11</name>
    <dbReference type="NCBI Taxonomy" id="1456524"/>
    <lineage>
        <taxon>Archaea</taxon>
        <taxon>Methanobacteriati</taxon>
        <taxon>Methanobacteriota</taxon>
        <taxon>environmental samples</taxon>
    </lineage>
</organism>
<evidence type="ECO:0008006" key="2">
    <source>
        <dbReference type="Google" id="ProtNLM"/>
    </source>
</evidence>
<reference evidence="1" key="1">
    <citation type="journal article" date="2014" name="Genome Biol. Evol.">
        <title>Pangenome evidence for extensive interdomain horizontal transfer affecting lineage core and shell genes in uncultured planktonic thaumarchaeota and euryarchaeota.</title>
        <authorList>
            <person name="Deschamps P."/>
            <person name="Zivanovic Y."/>
            <person name="Moreira D."/>
            <person name="Rodriguez-Valera F."/>
            <person name="Lopez-Garcia P."/>
        </authorList>
    </citation>
    <scope>NUCLEOTIDE SEQUENCE</scope>
</reference>
<dbReference type="AlphaFoldDB" id="A0A075HYK6"/>
<sequence length="374" mass="41617">MTAKRLGKDLASTTQLAVTNSLAKRGWDVTIVAPKGGAPQQSSLSNALDKDESSSKHTFFEVKRSRKPGLGWLTFGSDLKKKLPDVVNDGDFDVALVEWQAVAGSHKALTQFNIPWLIVDRSPPVFRSLAGRLQWFEYRRAYKLASKNGVVGSVPKSQALAEWNRQHKRIVEPVIILEAGVDVSRFKPSNFTGKPTIIHHGQLDKERKIMRLVDIGSLIAARGIDFKMRIAGTGNCLTELQKTATQHEWLEVLGPLPSDQIPQFLSSGHIALFPLPDGEIWRLASPLKVREWAAAGLPMILSNITPHKSIGERSWVKLVEHNAPLEEWANQVEELLNSDLVSIGRKARIDAENEFDWQQTTESLHLKLTELAGL</sequence>
<dbReference type="InterPro" id="IPR050194">
    <property type="entry name" value="Glycosyltransferase_grp1"/>
</dbReference>
<dbReference type="PANTHER" id="PTHR45947">
    <property type="entry name" value="SULFOQUINOVOSYL TRANSFERASE SQD2"/>
    <property type="match status" value="1"/>
</dbReference>
<dbReference type="Pfam" id="PF13692">
    <property type="entry name" value="Glyco_trans_1_4"/>
    <property type="match status" value="1"/>
</dbReference>
<evidence type="ECO:0000313" key="1">
    <source>
        <dbReference type="EMBL" id="AIF18888.1"/>
    </source>
</evidence>
<dbReference type="EMBL" id="KF901123">
    <property type="protein sequence ID" value="AIF18888.1"/>
    <property type="molecule type" value="Genomic_DNA"/>
</dbReference>